<gene>
    <name evidence="2" type="ORF">BE17_53420</name>
</gene>
<accession>A0A150SP81</accession>
<evidence type="ECO:0000313" key="3">
    <source>
        <dbReference type="Proteomes" id="UP000075635"/>
    </source>
</evidence>
<evidence type="ECO:0008006" key="4">
    <source>
        <dbReference type="Google" id="ProtNLM"/>
    </source>
</evidence>
<dbReference type="Proteomes" id="UP000075635">
    <property type="component" value="Unassembled WGS sequence"/>
</dbReference>
<reference evidence="2 3" key="1">
    <citation type="submission" date="2014-02" db="EMBL/GenBank/DDBJ databases">
        <title>The small core and large imbalanced accessory genome model reveals a collaborative survival strategy of Sorangium cellulosum strains in nature.</title>
        <authorList>
            <person name="Han K."/>
            <person name="Peng R."/>
            <person name="Blom J."/>
            <person name="Li Y.-Z."/>
        </authorList>
    </citation>
    <scope>NUCLEOTIDE SEQUENCE [LARGE SCALE GENOMIC DNA]</scope>
    <source>
        <strain evidence="2 3">So0011-07</strain>
    </source>
</reference>
<dbReference type="PROSITE" id="PS51257">
    <property type="entry name" value="PROKAR_LIPOPROTEIN"/>
    <property type="match status" value="1"/>
</dbReference>
<feature type="chain" id="PRO_5007569185" description="Secreted protein" evidence="1">
    <location>
        <begin position="25"/>
        <end position="366"/>
    </location>
</feature>
<evidence type="ECO:0000313" key="2">
    <source>
        <dbReference type="EMBL" id="KYF94067.1"/>
    </source>
</evidence>
<keyword evidence="1" id="KW-0732">Signal</keyword>
<comment type="caution">
    <text evidence="2">The sequence shown here is derived from an EMBL/GenBank/DDBJ whole genome shotgun (WGS) entry which is preliminary data.</text>
</comment>
<protein>
    <recommendedName>
        <fullName evidence="4">Secreted protein</fullName>
    </recommendedName>
</protein>
<proteinExistence type="predicted"/>
<name>A0A150SP81_SORCE</name>
<sequence>MRRWEAGRVLAALASAIGAAVAVASGCGAIDGYDCDEYLECDVINEDGTSNGGCEGTCVDATFGSFVQKPLLVWMGPKSISPPCDAALRKARPDGAAQLVTFDLLYAEPEPHPGCDPCACTPPACALPAGLAVTSGFMCDEGPGETVTPFEAPAGWDGSCVAPGAVPPAALGSFALAPVTERPCEVVAAPVPRDGELPGDAKVALVCEDALGTTPCPNGNEQCVVAEAELAAGWRRCILSEVDGDYIECPAFEDITGPRFSEKFIFWKVAYDRRECTPCACTETAPSQCEAIVSTFEDAACGVLVASVAVSENGSCINPEPGSTLGSMSAAWRVNAPGSCAPSGGELDDDRRVEGRRTLCCLPEGI</sequence>
<dbReference type="AlphaFoldDB" id="A0A150SP81"/>
<feature type="signal peptide" evidence="1">
    <location>
        <begin position="1"/>
        <end position="24"/>
    </location>
</feature>
<evidence type="ECO:0000256" key="1">
    <source>
        <dbReference type="SAM" id="SignalP"/>
    </source>
</evidence>
<dbReference type="EMBL" id="JEMB01000764">
    <property type="protein sequence ID" value="KYF94067.1"/>
    <property type="molecule type" value="Genomic_DNA"/>
</dbReference>
<organism evidence="2 3">
    <name type="scientific">Sorangium cellulosum</name>
    <name type="common">Polyangium cellulosum</name>
    <dbReference type="NCBI Taxonomy" id="56"/>
    <lineage>
        <taxon>Bacteria</taxon>
        <taxon>Pseudomonadati</taxon>
        <taxon>Myxococcota</taxon>
        <taxon>Polyangia</taxon>
        <taxon>Polyangiales</taxon>
        <taxon>Polyangiaceae</taxon>
        <taxon>Sorangium</taxon>
    </lineage>
</organism>